<accession>A0A4P7XKP9</accession>
<dbReference type="RefSeq" id="WP_136549225.1">
    <property type="nucleotide sequence ID" value="NZ_CP031093.1"/>
</dbReference>
<dbReference type="EMBL" id="CP031093">
    <property type="protein sequence ID" value="QCF26507.1"/>
    <property type="molecule type" value="Genomic_DNA"/>
</dbReference>
<dbReference type="GO" id="GO:0009279">
    <property type="term" value="C:cell outer membrane"/>
    <property type="evidence" value="ECO:0007669"/>
    <property type="project" value="InterPro"/>
</dbReference>
<dbReference type="GO" id="GO:0006878">
    <property type="term" value="P:intracellular copper ion homeostasis"/>
    <property type="evidence" value="ECO:0007669"/>
    <property type="project" value="InterPro"/>
</dbReference>
<evidence type="ECO:0000313" key="2">
    <source>
        <dbReference type="EMBL" id="QCF26507.1"/>
    </source>
</evidence>
<organism evidence="2 3">
    <name type="scientific">Hydrocarboniclastica marina</name>
    <dbReference type="NCBI Taxonomy" id="2259620"/>
    <lineage>
        <taxon>Bacteria</taxon>
        <taxon>Pseudomonadati</taxon>
        <taxon>Pseudomonadota</taxon>
        <taxon>Gammaproteobacteria</taxon>
        <taxon>Alteromonadales</taxon>
        <taxon>Alteromonadaceae</taxon>
        <taxon>Hydrocarboniclastica</taxon>
    </lineage>
</organism>
<reference evidence="2 3" key="1">
    <citation type="submission" date="2018-07" db="EMBL/GenBank/DDBJ databases">
        <title>Marsedoiliclastica nanhaica gen. nov. sp. nov., a novel marine hydrocarbonoclastic bacterium isolated from an in-situ enriched hydrocarbon-degrading consortium in deep-sea sediment.</title>
        <authorList>
            <person name="Dong C."/>
            <person name="Ma T."/>
            <person name="Liu R."/>
            <person name="Shao Z."/>
        </authorList>
    </citation>
    <scope>NUCLEOTIDE SEQUENCE [LARGE SCALE GENOMIC DNA]</scope>
    <source>
        <strain evidence="3">soil36-7</strain>
    </source>
</reference>
<dbReference type="InterPro" id="IPR007939">
    <property type="entry name" value="Cu-R_B_prcur"/>
</dbReference>
<dbReference type="AlphaFoldDB" id="A0A4P7XKP9"/>
<protein>
    <submittedName>
        <fullName evidence="2">Copper resistance protein B</fullName>
    </submittedName>
</protein>
<evidence type="ECO:0000256" key="1">
    <source>
        <dbReference type="SAM" id="SignalP"/>
    </source>
</evidence>
<dbReference type="KEGG" id="hmi:soil367_11470"/>
<feature type="chain" id="PRO_5020537263" evidence="1">
    <location>
        <begin position="26"/>
        <end position="247"/>
    </location>
</feature>
<evidence type="ECO:0000313" key="3">
    <source>
        <dbReference type="Proteomes" id="UP000298049"/>
    </source>
</evidence>
<keyword evidence="3" id="KW-1185">Reference proteome</keyword>
<sequence length="247" mass="27948">MRKKMLKVTASSLLLPALFTGSVLAQENTLAEKEPNVFYGLQMEELEYRYSDTDKELGVWNGDAFIGTDELKFRWITEGEYVLEERAFETLENQFVLQKPLWDFFDIKAGVRFDTPEGPNRTYGLIGLAGLAPYWFEVDTNFYVSEKGDTSFDVDIEYELLLTNYLILTPSADIDVAFSSDKEAGVGSGLNSTELGARLSYDLIDRAFSPYIGVVYERLYGETEDFANEHGEDADGWFLTVGAKLLF</sequence>
<name>A0A4P7XKP9_9ALTE</name>
<proteinExistence type="predicted"/>
<dbReference type="GO" id="GO:0005507">
    <property type="term" value="F:copper ion binding"/>
    <property type="evidence" value="ECO:0007669"/>
    <property type="project" value="InterPro"/>
</dbReference>
<dbReference type="Proteomes" id="UP000298049">
    <property type="component" value="Chromosome"/>
</dbReference>
<dbReference type="Pfam" id="PF05275">
    <property type="entry name" value="CopB"/>
    <property type="match status" value="1"/>
</dbReference>
<gene>
    <name evidence="2" type="ORF">soil367_11470</name>
</gene>
<keyword evidence="1" id="KW-0732">Signal</keyword>
<feature type="signal peptide" evidence="1">
    <location>
        <begin position="1"/>
        <end position="25"/>
    </location>
</feature>
<dbReference type="OrthoDB" id="9778934at2"/>